<keyword evidence="7" id="KW-0539">Nucleus</keyword>
<keyword evidence="6" id="KW-0804">Transcription</keyword>
<dbReference type="Pfam" id="PF00439">
    <property type="entry name" value="Bromodomain"/>
    <property type="match status" value="1"/>
</dbReference>
<dbReference type="Proteomes" id="UP001153148">
    <property type="component" value="Unassembled WGS sequence"/>
</dbReference>
<feature type="domain" description="Bromo" evidence="9">
    <location>
        <begin position="1"/>
        <end position="47"/>
    </location>
</feature>
<dbReference type="InterPro" id="IPR036427">
    <property type="entry name" value="Bromodomain-like_sf"/>
</dbReference>
<keyword evidence="11" id="KW-1185">Reference proteome</keyword>
<keyword evidence="4" id="KW-0805">Transcription regulation</keyword>
<feature type="non-terminal residue" evidence="10">
    <location>
        <position position="47"/>
    </location>
</feature>
<proteinExistence type="predicted"/>
<protein>
    <recommendedName>
        <fullName evidence="9">Bromo domain-containing protein</fullName>
    </recommendedName>
</protein>
<organism evidence="10 11">
    <name type="scientific">Timema podura</name>
    <name type="common">Walking stick</name>
    <dbReference type="NCBI Taxonomy" id="61482"/>
    <lineage>
        <taxon>Eukaryota</taxon>
        <taxon>Metazoa</taxon>
        <taxon>Ecdysozoa</taxon>
        <taxon>Arthropoda</taxon>
        <taxon>Hexapoda</taxon>
        <taxon>Insecta</taxon>
        <taxon>Pterygota</taxon>
        <taxon>Neoptera</taxon>
        <taxon>Polyneoptera</taxon>
        <taxon>Phasmatodea</taxon>
        <taxon>Timematodea</taxon>
        <taxon>Timematoidea</taxon>
        <taxon>Timematidae</taxon>
        <taxon>Timema</taxon>
    </lineage>
</organism>
<evidence type="ECO:0000256" key="2">
    <source>
        <dbReference type="ARBA" id="ARBA00022737"/>
    </source>
</evidence>
<dbReference type="InterPro" id="IPR001487">
    <property type="entry name" value="Bromodomain"/>
</dbReference>
<name>A0ABN7PJG0_TIMPD</name>
<gene>
    <name evidence="10" type="ORF">TPAB3V08_LOCUS13771</name>
</gene>
<reference evidence="10" key="1">
    <citation type="submission" date="2021-03" db="EMBL/GenBank/DDBJ databases">
        <authorList>
            <person name="Tran Van P."/>
        </authorList>
    </citation>
    <scope>NUCLEOTIDE SEQUENCE</scope>
</reference>
<dbReference type="PANTHER" id="PTHR16062">
    <property type="entry name" value="SWI/SNF-RELATED"/>
    <property type="match status" value="1"/>
</dbReference>
<evidence type="ECO:0000256" key="6">
    <source>
        <dbReference type="ARBA" id="ARBA00023163"/>
    </source>
</evidence>
<evidence type="ECO:0000256" key="5">
    <source>
        <dbReference type="ARBA" id="ARBA00023117"/>
    </source>
</evidence>
<comment type="caution">
    <text evidence="10">The sequence shown here is derived from an EMBL/GenBank/DDBJ whole genome shotgun (WGS) entry which is preliminary data.</text>
</comment>
<evidence type="ECO:0000256" key="3">
    <source>
        <dbReference type="ARBA" id="ARBA00022853"/>
    </source>
</evidence>
<dbReference type="Gene3D" id="1.20.920.10">
    <property type="entry name" value="Bromodomain-like"/>
    <property type="match status" value="1"/>
</dbReference>
<evidence type="ECO:0000259" key="9">
    <source>
        <dbReference type="PROSITE" id="PS50014"/>
    </source>
</evidence>
<keyword evidence="2" id="KW-0677">Repeat</keyword>
<dbReference type="PANTHER" id="PTHR16062:SF19">
    <property type="entry name" value="PROTEIN POLYBROMO-1"/>
    <property type="match status" value="1"/>
</dbReference>
<dbReference type="EMBL" id="CAJPIN010059553">
    <property type="protein sequence ID" value="CAG2066828.1"/>
    <property type="molecule type" value="Genomic_DNA"/>
</dbReference>
<dbReference type="PROSITE" id="PS50014">
    <property type="entry name" value="BROMODOMAIN_2"/>
    <property type="match status" value="1"/>
</dbReference>
<accession>A0ABN7PJG0</accession>
<sequence>MFMEKPSKKLYPDYFQVITDPIDMLTIQSNITNEKYNSEEEIVNDFK</sequence>
<keyword evidence="3" id="KW-0156">Chromatin regulator</keyword>
<evidence type="ECO:0000313" key="10">
    <source>
        <dbReference type="EMBL" id="CAG2066828.1"/>
    </source>
</evidence>
<evidence type="ECO:0000256" key="7">
    <source>
        <dbReference type="ARBA" id="ARBA00023242"/>
    </source>
</evidence>
<evidence type="ECO:0000313" key="11">
    <source>
        <dbReference type="Proteomes" id="UP001153148"/>
    </source>
</evidence>
<evidence type="ECO:0000256" key="4">
    <source>
        <dbReference type="ARBA" id="ARBA00023015"/>
    </source>
</evidence>
<dbReference type="SUPFAM" id="SSF47370">
    <property type="entry name" value="Bromodomain"/>
    <property type="match status" value="1"/>
</dbReference>
<comment type="subcellular location">
    <subcellularLocation>
        <location evidence="1">Nucleus</location>
    </subcellularLocation>
</comment>
<dbReference type="PRINTS" id="PR00503">
    <property type="entry name" value="BROMODOMAIN"/>
</dbReference>
<evidence type="ECO:0000256" key="8">
    <source>
        <dbReference type="PROSITE-ProRule" id="PRU00035"/>
    </source>
</evidence>
<keyword evidence="5 8" id="KW-0103">Bromodomain</keyword>
<dbReference type="InterPro" id="IPR037382">
    <property type="entry name" value="Rsc/polybromo"/>
</dbReference>
<evidence type="ECO:0000256" key="1">
    <source>
        <dbReference type="ARBA" id="ARBA00004123"/>
    </source>
</evidence>